<feature type="region of interest" description="Disordered" evidence="1">
    <location>
        <begin position="724"/>
        <end position="772"/>
    </location>
</feature>
<keyword evidence="2" id="KW-0732">Signal</keyword>
<evidence type="ECO:0000256" key="1">
    <source>
        <dbReference type="SAM" id="MobiDB-lite"/>
    </source>
</evidence>
<feature type="chain" id="PRO_5045355288" description="Guanylate cyclase domain-containing protein" evidence="2">
    <location>
        <begin position="37"/>
        <end position="882"/>
    </location>
</feature>
<feature type="compositionally biased region" description="Low complexity" evidence="1">
    <location>
        <begin position="724"/>
        <end position="734"/>
    </location>
</feature>
<feature type="region of interest" description="Disordered" evidence="1">
    <location>
        <begin position="219"/>
        <end position="259"/>
    </location>
</feature>
<evidence type="ECO:0000256" key="2">
    <source>
        <dbReference type="SAM" id="SignalP"/>
    </source>
</evidence>
<feature type="compositionally biased region" description="Polar residues" evidence="1">
    <location>
        <begin position="743"/>
        <end position="758"/>
    </location>
</feature>
<organism evidence="3 4">
    <name type="scientific">Volvox africanus</name>
    <dbReference type="NCBI Taxonomy" id="51714"/>
    <lineage>
        <taxon>Eukaryota</taxon>
        <taxon>Viridiplantae</taxon>
        <taxon>Chlorophyta</taxon>
        <taxon>core chlorophytes</taxon>
        <taxon>Chlorophyceae</taxon>
        <taxon>CS clade</taxon>
        <taxon>Chlamydomonadales</taxon>
        <taxon>Volvocaceae</taxon>
        <taxon>Volvox</taxon>
    </lineage>
</organism>
<accession>A0ABQ5SCK8</accession>
<feature type="compositionally biased region" description="Gly residues" evidence="1">
    <location>
        <begin position="607"/>
        <end position="626"/>
    </location>
</feature>
<evidence type="ECO:0000313" key="4">
    <source>
        <dbReference type="Proteomes" id="UP001165090"/>
    </source>
</evidence>
<evidence type="ECO:0000313" key="3">
    <source>
        <dbReference type="EMBL" id="GLI67213.1"/>
    </source>
</evidence>
<comment type="caution">
    <text evidence="3">The sequence shown here is derived from an EMBL/GenBank/DDBJ whole genome shotgun (WGS) entry which is preliminary data.</text>
</comment>
<feature type="compositionally biased region" description="Low complexity" evidence="1">
    <location>
        <begin position="67"/>
        <end position="83"/>
    </location>
</feature>
<proteinExistence type="predicted"/>
<gene>
    <name evidence="3" type="ORF">VaNZ11_011137</name>
</gene>
<feature type="signal peptide" evidence="2">
    <location>
        <begin position="1"/>
        <end position="36"/>
    </location>
</feature>
<feature type="non-terminal residue" evidence="3">
    <location>
        <position position="1"/>
    </location>
</feature>
<dbReference type="Proteomes" id="UP001165090">
    <property type="component" value="Unassembled WGS sequence"/>
</dbReference>
<feature type="compositionally biased region" description="Polar residues" evidence="1">
    <location>
        <begin position="568"/>
        <end position="578"/>
    </location>
</feature>
<reference evidence="3 4" key="1">
    <citation type="journal article" date="2023" name="IScience">
        <title>Expanded male sex-determining region conserved during the evolution of homothallism in the green alga Volvox.</title>
        <authorList>
            <person name="Yamamoto K."/>
            <person name="Matsuzaki R."/>
            <person name="Mahakham W."/>
            <person name="Heman W."/>
            <person name="Sekimoto H."/>
            <person name="Kawachi M."/>
            <person name="Minakuchi Y."/>
            <person name="Toyoda A."/>
            <person name="Nozaki H."/>
        </authorList>
    </citation>
    <scope>NUCLEOTIDE SEQUENCE [LARGE SCALE GENOMIC DNA]</scope>
    <source>
        <strain evidence="3 4">NIES-4468</strain>
    </source>
</reference>
<feature type="region of interest" description="Disordered" evidence="1">
    <location>
        <begin position="544"/>
        <end position="627"/>
    </location>
</feature>
<dbReference type="EMBL" id="BSDZ01000078">
    <property type="protein sequence ID" value="GLI67213.1"/>
    <property type="molecule type" value="Genomic_DNA"/>
</dbReference>
<feature type="region of interest" description="Disordered" evidence="1">
    <location>
        <begin position="67"/>
        <end position="97"/>
    </location>
</feature>
<keyword evidence="4" id="KW-1185">Reference proteome</keyword>
<protein>
    <recommendedName>
        <fullName evidence="5">Guanylate cyclase domain-containing protein</fullName>
    </recommendedName>
</protein>
<feature type="compositionally biased region" description="Acidic residues" evidence="1">
    <location>
        <begin position="84"/>
        <end position="93"/>
    </location>
</feature>
<evidence type="ECO:0008006" key="5">
    <source>
        <dbReference type="Google" id="ProtNLM"/>
    </source>
</evidence>
<feature type="region of interest" description="Disordered" evidence="1">
    <location>
        <begin position="487"/>
        <end position="511"/>
    </location>
</feature>
<name>A0ABQ5SCK8_9CHLO</name>
<sequence length="882" mass="86646">PTPPSSSTGGHGCIRVRRAMAALAALTLLGPGGSFGESVLGYPEDVAAAAAAEALIAGEAAVLAAGTSSGNSSSTGTGSNVNSDGEDDGDGDAAYDGGGGSIGRRAAGFVLGASAVGAGSHVWYDTANGDHGRTSMNGRTSLIIMAAGSSSVYLASAVTSRPSRLLVLPRSLLIRYGYLHASLPPFANLRREAINGRRQQLQAGLQYLPGVALGLLPLPPPPPPLPAAGSTHGMPTPSSARRPANIPPPQRLMTPPSRPSEFLDSAVFRGLSTPRTTAVFGALNAAATAATASATAAVTPRGSGGVGEHADADAVVPASGPMGLGNVGIIGGSGGSIGNSPFPSLPLSERLKRFGTTRSGGGPFGAHWHFTDSHDAGGLVEEHVRLLSGELTVRTLRPLAEEQPAAAAELDAAAADGTFGLGLPFLSAAGVGGGGDALQAPPKPCAMRTSLTGVRQYGGTTIRPQLEMRSSSSGLPPLPTLSIGGGVSGVGRDLLNSPTGGGGANPPQPQRFTSQSQLMLRLDISPGEETVAAAATATAAAAGTASGTGDVESPQAHGSYGYPLPSPLQLSPTALSCSSGGGGATADLASPSGSNGGPHTPTAFPSLGGGGGGSGSGGASWSGGNGAESPQAFLASIAVGPGGGGGGGGSAFTAPLRGTLLPLGSGTWSPMVKRYSVTGTGTPSYTNNGNTSAGPQIDSQWQRVRESAPGTPLLAQSPYLQPQSQPQLNLLSPPAFSGAPGRSGSSLAGTLPYNNRLQGSGGGGSGGSRTTSQLDIFLAPTSHDGTALAATAPPLPRASFGGPTRTTYSRQAWRDAPEMSLSWDGAAAVQHGGGAVSSSGGGGSGGSSSMLIKGVSARSAKELALAALAANQPPDAHFLLVP</sequence>